<feature type="region of interest" description="Disordered" evidence="3">
    <location>
        <begin position="266"/>
        <end position="307"/>
    </location>
</feature>
<evidence type="ECO:0000256" key="2">
    <source>
        <dbReference type="ARBA" id="ARBA00022729"/>
    </source>
</evidence>
<protein>
    <submittedName>
        <fullName evidence="4">Surface lipoprotein</fullName>
    </submittedName>
</protein>
<proteinExistence type="inferred from homology"/>
<name>A0AAC8XI37_9ALTE</name>
<evidence type="ECO:0000256" key="3">
    <source>
        <dbReference type="SAM" id="MobiDB-lite"/>
    </source>
</evidence>
<organism evidence="4 5">
    <name type="scientific">Alteromonas mediterranea</name>
    <dbReference type="NCBI Taxonomy" id="314275"/>
    <lineage>
        <taxon>Bacteria</taxon>
        <taxon>Pseudomonadati</taxon>
        <taxon>Pseudomonadota</taxon>
        <taxon>Gammaproteobacteria</taxon>
        <taxon>Alteromonadales</taxon>
        <taxon>Alteromonadaceae</taxon>
        <taxon>Alteromonas/Salinimonas group</taxon>
        <taxon>Alteromonas</taxon>
    </lineage>
</organism>
<sequence>MDLSKSLIAGLIIATSFLGGCASNSAQEQADVARTNSAAVDTSDPRDPFEPVNRKLWDFNWDVLDAYILRPVTVTYVTVMPQAARTGLVNITDNLQEPANFLNNMFQGKVDDGLDSLARFLINTTVGLVGTFDVASKIGIERKEEQFGETLAVWGLDTGPFLMLPFLGPSDPRSFTGDYVDGFAFPMSLLEGSVNLARIGVSVLETRAQLLDQEAQLEQSVDDYAFVKNAYFENLEFRVTDGKSGDKAIDDEQLDDFADFEAMLEGGDFDDYDGATEDVDEASLIEDKPTEKSEKSKAEDKSEDGNE</sequence>
<evidence type="ECO:0000313" key="5">
    <source>
        <dbReference type="Proteomes" id="UP000061468"/>
    </source>
</evidence>
<reference evidence="4 5" key="1">
    <citation type="submission" date="2015-12" db="EMBL/GenBank/DDBJ databases">
        <title>Intraspecies pangenome expansion in the marine bacterium Alteromonas.</title>
        <authorList>
            <person name="Lopez-Perez M."/>
            <person name="Rodriguez-Valera F."/>
        </authorList>
    </citation>
    <scope>NUCLEOTIDE SEQUENCE [LARGE SCALE GENOMIC DNA]</scope>
    <source>
        <strain evidence="4 5">UM8</strain>
    </source>
</reference>
<evidence type="ECO:0000313" key="4">
    <source>
        <dbReference type="EMBL" id="AMJ77644.1"/>
    </source>
</evidence>
<evidence type="ECO:0000256" key="1">
    <source>
        <dbReference type="ARBA" id="ARBA00010634"/>
    </source>
</evidence>
<dbReference type="AlphaFoldDB" id="A0AAC8XI37"/>
<dbReference type="PROSITE" id="PS51257">
    <property type="entry name" value="PROKAR_LIPOPROTEIN"/>
    <property type="match status" value="1"/>
</dbReference>
<feature type="compositionally biased region" description="Basic and acidic residues" evidence="3">
    <location>
        <begin position="285"/>
        <end position="307"/>
    </location>
</feature>
<dbReference type="GO" id="GO:0120010">
    <property type="term" value="P:intermembrane phospholipid transfer"/>
    <property type="evidence" value="ECO:0007669"/>
    <property type="project" value="TreeGrafter"/>
</dbReference>
<keyword evidence="4" id="KW-0449">Lipoprotein</keyword>
<dbReference type="GO" id="GO:0016020">
    <property type="term" value="C:membrane"/>
    <property type="evidence" value="ECO:0007669"/>
    <property type="project" value="InterPro"/>
</dbReference>
<accession>A0AAC8XI37</accession>
<dbReference type="Pfam" id="PF04333">
    <property type="entry name" value="MlaA"/>
    <property type="match status" value="1"/>
</dbReference>
<keyword evidence="2" id="KW-0732">Signal</keyword>
<dbReference type="Proteomes" id="UP000061468">
    <property type="component" value="Chromosome"/>
</dbReference>
<dbReference type="PANTHER" id="PTHR30035:SF3">
    <property type="entry name" value="INTERMEMBRANE PHOSPHOLIPID TRANSPORT SYSTEM LIPOPROTEIN MLAA"/>
    <property type="match status" value="1"/>
</dbReference>
<dbReference type="EMBL" id="CP013928">
    <property type="protein sequence ID" value="AMJ77644.1"/>
    <property type="molecule type" value="Genomic_DNA"/>
</dbReference>
<dbReference type="PANTHER" id="PTHR30035">
    <property type="entry name" value="LIPOPROTEIN VACJ-RELATED"/>
    <property type="match status" value="1"/>
</dbReference>
<comment type="similarity">
    <text evidence="1">Belongs to the MlaA family.</text>
</comment>
<dbReference type="InterPro" id="IPR007428">
    <property type="entry name" value="MlaA"/>
</dbReference>
<gene>
    <name evidence="4" type="ORF">AV942_04605</name>
</gene>
<feature type="compositionally biased region" description="Acidic residues" evidence="3">
    <location>
        <begin position="267"/>
        <end position="284"/>
    </location>
</feature>
<dbReference type="PRINTS" id="PR01805">
    <property type="entry name" value="VACJLIPOPROT"/>
</dbReference>
<dbReference type="RefSeq" id="WP_015066380.1">
    <property type="nucleotide sequence ID" value="NZ_CAXGIV010000009.1"/>
</dbReference>